<dbReference type="InterPro" id="IPR013611">
    <property type="entry name" value="Transp-assoc_OB_typ2"/>
</dbReference>
<evidence type="ECO:0000256" key="2">
    <source>
        <dbReference type="ARBA" id="ARBA00022741"/>
    </source>
</evidence>
<dbReference type="Gene3D" id="3.40.50.300">
    <property type="entry name" value="P-loop containing nucleotide triphosphate hydrolases"/>
    <property type="match status" value="1"/>
</dbReference>
<dbReference type="RefSeq" id="WP_345628381.1">
    <property type="nucleotide sequence ID" value="NZ_BAABJQ010000005.1"/>
</dbReference>
<evidence type="ECO:0000313" key="5">
    <source>
        <dbReference type="EMBL" id="GAA5182907.1"/>
    </source>
</evidence>
<dbReference type="PROSITE" id="PS00211">
    <property type="entry name" value="ABC_TRANSPORTER_1"/>
    <property type="match status" value="1"/>
</dbReference>
<dbReference type="InterPro" id="IPR003593">
    <property type="entry name" value="AAA+_ATPase"/>
</dbReference>
<gene>
    <name evidence="5" type="ORF">GCM10023322_20860</name>
</gene>
<proteinExistence type="predicted"/>
<keyword evidence="2" id="KW-0547">Nucleotide-binding</keyword>
<dbReference type="Proteomes" id="UP001501570">
    <property type="component" value="Unassembled WGS sequence"/>
</dbReference>
<dbReference type="Gene3D" id="2.40.50.100">
    <property type="match status" value="1"/>
</dbReference>
<keyword evidence="3 5" id="KW-0067">ATP-binding</keyword>
<dbReference type="InterPro" id="IPR027417">
    <property type="entry name" value="P-loop_NTPase"/>
</dbReference>
<reference evidence="6" key="1">
    <citation type="journal article" date="2019" name="Int. J. Syst. Evol. Microbiol.">
        <title>The Global Catalogue of Microorganisms (GCM) 10K type strain sequencing project: providing services to taxonomists for standard genome sequencing and annotation.</title>
        <authorList>
            <consortium name="The Broad Institute Genomics Platform"/>
            <consortium name="The Broad Institute Genome Sequencing Center for Infectious Disease"/>
            <person name="Wu L."/>
            <person name="Ma J."/>
        </authorList>
    </citation>
    <scope>NUCLEOTIDE SEQUENCE [LARGE SCALE GENOMIC DNA]</scope>
    <source>
        <strain evidence="6">JCM 18304</strain>
    </source>
</reference>
<feature type="domain" description="ABC transporter" evidence="4">
    <location>
        <begin position="5"/>
        <end position="236"/>
    </location>
</feature>
<dbReference type="SUPFAM" id="SSF50331">
    <property type="entry name" value="MOP-like"/>
    <property type="match status" value="1"/>
</dbReference>
<keyword evidence="1" id="KW-0813">Transport</keyword>
<accession>A0ABP9RR20</accession>
<dbReference type="PANTHER" id="PTHR43875">
    <property type="entry name" value="MALTODEXTRIN IMPORT ATP-BINDING PROTEIN MSMX"/>
    <property type="match status" value="1"/>
</dbReference>
<dbReference type="SMART" id="SM00382">
    <property type="entry name" value="AAA"/>
    <property type="match status" value="1"/>
</dbReference>
<dbReference type="InterPro" id="IPR047641">
    <property type="entry name" value="ABC_transpr_MalK/UgpC-like"/>
</dbReference>
<keyword evidence="6" id="KW-1185">Reference proteome</keyword>
<dbReference type="Pfam" id="PF08402">
    <property type="entry name" value="TOBE_2"/>
    <property type="match status" value="1"/>
</dbReference>
<evidence type="ECO:0000313" key="6">
    <source>
        <dbReference type="Proteomes" id="UP001501570"/>
    </source>
</evidence>
<dbReference type="InterPro" id="IPR008995">
    <property type="entry name" value="Mo/tungstate-bd_C_term_dom"/>
</dbReference>
<organism evidence="5 6">
    <name type="scientific">Rugosimonospora acidiphila</name>
    <dbReference type="NCBI Taxonomy" id="556531"/>
    <lineage>
        <taxon>Bacteria</taxon>
        <taxon>Bacillati</taxon>
        <taxon>Actinomycetota</taxon>
        <taxon>Actinomycetes</taxon>
        <taxon>Micromonosporales</taxon>
        <taxon>Micromonosporaceae</taxon>
        <taxon>Rugosimonospora</taxon>
    </lineage>
</organism>
<dbReference type="PANTHER" id="PTHR43875:SF1">
    <property type="entry name" value="OSMOPROTECTIVE COMPOUNDS UPTAKE ATP-BINDING PROTEIN GGTA"/>
    <property type="match status" value="1"/>
</dbReference>
<evidence type="ECO:0000256" key="1">
    <source>
        <dbReference type="ARBA" id="ARBA00022448"/>
    </source>
</evidence>
<evidence type="ECO:0000256" key="3">
    <source>
        <dbReference type="ARBA" id="ARBA00022840"/>
    </source>
</evidence>
<name>A0ABP9RR20_9ACTN</name>
<dbReference type="Pfam" id="PF00005">
    <property type="entry name" value="ABC_tran"/>
    <property type="match status" value="1"/>
</dbReference>
<sequence>MVAAIALSGVGKVYADGTVAVDGVDLEVDEGEFVTLLGPTGCGKTTILRIVAGLETATAGEVWLGGRPVDEASIRKRRVSMVFQDFALYPHLTAGQNIAFPLHTEHVDDATIARQVAEVARLVGVEDLLHRKPIQLSGGQRQRVAMARAIVRRPSALLLDEPLSNVDAAVRADLRTEISTMTRRLGVGTLYVTHDQTEAMAMADRIAVMRRGRVEQIGTPSQVYSDPQRLFVAAFLGTPRTSLLQAAVYARPGEEAVLDLGEQAISTPWSDPRAPALAEYNTARITVGMRPDALRVVSPSTLGALHGRVSHVERLGNEAVVAVDIGGVPTAAAQSQLELPEAPGLLAETVAERPAQSHGVEALRGTLARLRSHQHAEPLPATARTRYGFYPVYERDQHAPASLGGTVSVRFPHPAPPPRPGDPLSLAVDLDQVFLFDHHGDRIRLHTA</sequence>
<dbReference type="GO" id="GO:0005524">
    <property type="term" value="F:ATP binding"/>
    <property type="evidence" value="ECO:0007669"/>
    <property type="project" value="UniProtKB-KW"/>
</dbReference>
<dbReference type="InterPro" id="IPR017871">
    <property type="entry name" value="ABC_transporter-like_CS"/>
</dbReference>
<dbReference type="InterPro" id="IPR003439">
    <property type="entry name" value="ABC_transporter-like_ATP-bd"/>
</dbReference>
<dbReference type="PROSITE" id="PS50893">
    <property type="entry name" value="ABC_TRANSPORTER_2"/>
    <property type="match status" value="1"/>
</dbReference>
<evidence type="ECO:0000259" key="4">
    <source>
        <dbReference type="PROSITE" id="PS50893"/>
    </source>
</evidence>
<dbReference type="EMBL" id="BAABJQ010000005">
    <property type="protein sequence ID" value="GAA5182907.1"/>
    <property type="molecule type" value="Genomic_DNA"/>
</dbReference>
<protein>
    <submittedName>
        <fullName evidence="5">ABC transporter ATP-binding protein</fullName>
    </submittedName>
</protein>
<comment type="caution">
    <text evidence="5">The sequence shown here is derived from an EMBL/GenBank/DDBJ whole genome shotgun (WGS) entry which is preliminary data.</text>
</comment>
<dbReference type="SUPFAM" id="SSF52540">
    <property type="entry name" value="P-loop containing nucleoside triphosphate hydrolases"/>
    <property type="match status" value="1"/>
</dbReference>